<keyword evidence="5" id="KW-0804">Transcription</keyword>
<dbReference type="Pfam" id="PF04542">
    <property type="entry name" value="Sigma70_r2"/>
    <property type="match status" value="1"/>
</dbReference>
<dbReference type="InterPro" id="IPR014284">
    <property type="entry name" value="RNA_pol_sigma-70_dom"/>
</dbReference>
<dbReference type="GO" id="GO:0006352">
    <property type="term" value="P:DNA-templated transcription initiation"/>
    <property type="evidence" value="ECO:0007669"/>
    <property type="project" value="InterPro"/>
</dbReference>
<dbReference type="CDD" id="cd06171">
    <property type="entry name" value="Sigma70_r4"/>
    <property type="match status" value="1"/>
</dbReference>
<gene>
    <name evidence="8" type="ORF">A9404_03905</name>
</gene>
<organism evidence="8 9">
    <name type="scientific">Halothiobacillus diazotrophicus</name>
    <dbReference type="NCBI Taxonomy" id="1860122"/>
    <lineage>
        <taxon>Bacteria</taxon>
        <taxon>Pseudomonadati</taxon>
        <taxon>Pseudomonadota</taxon>
        <taxon>Gammaproteobacteria</taxon>
        <taxon>Chromatiales</taxon>
        <taxon>Halothiobacillaceae</taxon>
        <taxon>Halothiobacillus</taxon>
    </lineage>
</organism>
<dbReference type="SUPFAM" id="SSF88659">
    <property type="entry name" value="Sigma3 and sigma4 domains of RNA polymerase sigma factors"/>
    <property type="match status" value="1"/>
</dbReference>
<keyword evidence="4" id="KW-0238">DNA-binding</keyword>
<dbReference type="NCBIfam" id="TIGR02937">
    <property type="entry name" value="sigma70-ECF"/>
    <property type="match status" value="1"/>
</dbReference>
<comment type="similarity">
    <text evidence="1">Belongs to the sigma-70 factor family. ECF subfamily.</text>
</comment>
<reference evidence="8 9" key="1">
    <citation type="submission" date="2016-06" db="EMBL/GenBank/DDBJ databases">
        <title>Insight into the functional genes involving in sulfur oxidation in Pearl River water.</title>
        <authorList>
            <person name="Luo J."/>
            <person name="Tan X."/>
            <person name="Lin W."/>
        </authorList>
    </citation>
    <scope>NUCLEOTIDE SEQUENCE [LARGE SCALE GENOMIC DNA]</scope>
    <source>
        <strain evidence="8 9">LS2</strain>
    </source>
</reference>
<accession>A0A191ZFI1</accession>
<dbReference type="RefSeq" id="WP_066098856.1">
    <property type="nucleotide sequence ID" value="NZ_CP016027.1"/>
</dbReference>
<dbReference type="GO" id="GO:0016987">
    <property type="term" value="F:sigma factor activity"/>
    <property type="evidence" value="ECO:0007669"/>
    <property type="project" value="UniProtKB-KW"/>
</dbReference>
<evidence type="ECO:0008006" key="10">
    <source>
        <dbReference type="Google" id="ProtNLM"/>
    </source>
</evidence>
<dbReference type="KEGG" id="haz:A9404_03905"/>
<evidence type="ECO:0000259" key="7">
    <source>
        <dbReference type="Pfam" id="PF08281"/>
    </source>
</evidence>
<dbReference type="EMBL" id="CP016027">
    <property type="protein sequence ID" value="ANJ66636.1"/>
    <property type="molecule type" value="Genomic_DNA"/>
</dbReference>
<dbReference type="SUPFAM" id="SSF88946">
    <property type="entry name" value="Sigma2 domain of RNA polymerase sigma factors"/>
    <property type="match status" value="1"/>
</dbReference>
<feature type="domain" description="RNA polymerase sigma factor 70 region 4 type 2" evidence="7">
    <location>
        <begin position="120"/>
        <end position="172"/>
    </location>
</feature>
<feature type="domain" description="RNA polymerase sigma-70 region 2" evidence="6">
    <location>
        <begin position="23"/>
        <end position="86"/>
    </location>
</feature>
<evidence type="ECO:0000256" key="4">
    <source>
        <dbReference type="ARBA" id="ARBA00023125"/>
    </source>
</evidence>
<dbReference type="Gene3D" id="1.10.10.10">
    <property type="entry name" value="Winged helix-like DNA-binding domain superfamily/Winged helix DNA-binding domain"/>
    <property type="match status" value="1"/>
</dbReference>
<keyword evidence="9" id="KW-1185">Reference proteome</keyword>
<dbReference type="InterPro" id="IPR013324">
    <property type="entry name" value="RNA_pol_sigma_r3/r4-like"/>
</dbReference>
<evidence type="ECO:0000313" key="8">
    <source>
        <dbReference type="EMBL" id="ANJ66636.1"/>
    </source>
</evidence>
<keyword evidence="2" id="KW-0805">Transcription regulation</keyword>
<dbReference type="PANTHER" id="PTHR43133:SF8">
    <property type="entry name" value="RNA POLYMERASE SIGMA FACTOR HI_1459-RELATED"/>
    <property type="match status" value="1"/>
</dbReference>
<dbReference type="STRING" id="1860122.A9404_03905"/>
<dbReference type="AlphaFoldDB" id="A0A191ZFI1"/>
<dbReference type="InterPro" id="IPR007627">
    <property type="entry name" value="RNA_pol_sigma70_r2"/>
</dbReference>
<evidence type="ECO:0000259" key="6">
    <source>
        <dbReference type="Pfam" id="PF04542"/>
    </source>
</evidence>
<dbReference type="GO" id="GO:0003677">
    <property type="term" value="F:DNA binding"/>
    <property type="evidence" value="ECO:0007669"/>
    <property type="project" value="UniProtKB-KW"/>
</dbReference>
<dbReference type="InterPro" id="IPR036388">
    <property type="entry name" value="WH-like_DNA-bd_sf"/>
</dbReference>
<evidence type="ECO:0000256" key="2">
    <source>
        <dbReference type="ARBA" id="ARBA00023015"/>
    </source>
</evidence>
<keyword evidence="3" id="KW-0731">Sigma factor</keyword>
<sequence>MDINGLVERSISGDHDAFAVVLRHFQRPLFGFLGRMGFSQAQAEDLAQETFLRAWQKLGDYDPQRAAFSTWLFTLARNRALNELNRPAARHEILMGDDLPDHPSTQPVPLNQWLIHEQHQLLQAALRQLPLADRSVLALAYIEDLDLSAIGRIEGVSTGAIKTRLHRARQKLRELLGVEFLENNDE</sequence>
<evidence type="ECO:0000256" key="1">
    <source>
        <dbReference type="ARBA" id="ARBA00010641"/>
    </source>
</evidence>
<evidence type="ECO:0000256" key="3">
    <source>
        <dbReference type="ARBA" id="ARBA00023082"/>
    </source>
</evidence>
<dbReference type="InterPro" id="IPR013325">
    <property type="entry name" value="RNA_pol_sigma_r2"/>
</dbReference>
<dbReference type="Gene3D" id="1.10.1740.10">
    <property type="match status" value="1"/>
</dbReference>
<protein>
    <recommendedName>
        <fullName evidence="10">RNA polymerase subunit sigma-24</fullName>
    </recommendedName>
</protein>
<dbReference type="PANTHER" id="PTHR43133">
    <property type="entry name" value="RNA POLYMERASE ECF-TYPE SIGMA FACTO"/>
    <property type="match status" value="1"/>
</dbReference>
<dbReference type="Pfam" id="PF08281">
    <property type="entry name" value="Sigma70_r4_2"/>
    <property type="match status" value="1"/>
</dbReference>
<dbReference type="InterPro" id="IPR013249">
    <property type="entry name" value="RNA_pol_sigma70_r4_t2"/>
</dbReference>
<proteinExistence type="inferred from homology"/>
<evidence type="ECO:0000313" key="9">
    <source>
        <dbReference type="Proteomes" id="UP000078596"/>
    </source>
</evidence>
<name>A0A191ZFI1_9GAMM</name>
<dbReference type="InterPro" id="IPR039425">
    <property type="entry name" value="RNA_pol_sigma-70-like"/>
</dbReference>
<evidence type="ECO:0000256" key="5">
    <source>
        <dbReference type="ARBA" id="ARBA00023163"/>
    </source>
</evidence>
<dbReference type="Proteomes" id="UP000078596">
    <property type="component" value="Chromosome"/>
</dbReference>